<reference evidence="1 2" key="1">
    <citation type="submission" date="2021-06" db="EMBL/GenBank/DDBJ databases">
        <title>Microbial metabolic specificity influences pelagic lipid remineralization.</title>
        <authorList>
            <person name="Behrendt L."/>
            <person name="Hunter J.E."/>
            <person name="Alcolombri U."/>
            <person name="Smriga S."/>
            <person name="Mincer T."/>
            <person name="Lowenstein D.P."/>
            <person name="Peaudecerf F.J."/>
            <person name="Fernandez V.I."/>
            <person name="Fredricks H."/>
            <person name="Almblad H."/>
            <person name="Harrison J.J."/>
            <person name="Stocker R."/>
            <person name="Van Mooy B.A.S."/>
        </authorList>
    </citation>
    <scope>NUCLEOTIDE SEQUENCE [LARGE SCALE GENOMIC DNA]</scope>
    <source>
        <strain evidence="1 2">HP15-B</strain>
    </source>
</reference>
<evidence type="ECO:0000313" key="1">
    <source>
        <dbReference type="EMBL" id="QWV14917.1"/>
    </source>
</evidence>
<protein>
    <submittedName>
        <fullName evidence="1">Uncharacterized protein</fullName>
    </submittedName>
</protein>
<proteinExistence type="predicted"/>
<keyword evidence="2" id="KW-1185">Reference proteome</keyword>
<dbReference type="GeneID" id="78559801"/>
<name>A0ABX8IM81_9GAMM</name>
<organism evidence="1 2">
    <name type="scientific">Marinobacter adhaerens</name>
    <dbReference type="NCBI Taxonomy" id="1033846"/>
    <lineage>
        <taxon>Bacteria</taxon>
        <taxon>Pseudomonadati</taxon>
        <taxon>Pseudomonadota</taxon>
        <taxon>Gammaproteobacteria</taxon>
        <taxon>Pseudomonadales</taxon>
        <taxon>Marinobacteraceae</taxon>
        <taxon>Marinobacter</taxon>
    </lineage>
</organism>
<sequence length="455" mass="48960">MPIRTIKQTGVQYFLISFDKKGVERPEADGSMLSEDLRKLVADHDERFTDVIFASHGWKGDVPAAIEQYDRWVGEMACSPDHAAAKIANPNFRAIVIGLHWPSLPFGDERIPAASGLLLANADMSIEDEVEQYAASIADTTAAREAIRAIVTAARRDTGTDQELSTEVRNAYRTLYAEMQLEDASGDVAAPPGADHGDWDPDAIYRDARKAAIEAEPTTESMLLGGGVADTFKSWVLAPLRQLSFWTMKDRARCVGESGGHALLRKLQNGGRDGTRFHLMGHSFGCIVVSAAVAGPPAGAALPRPVDSLSLIQGALSLWSFSSSIPFAIGKVGYFNHTLKNGLVRGTIITTRSSHDTAVGKLYPHAVRVANQYLLGDELPKYGGIGTFGAQGLGDIAEDLEMQSTTHDYKFSPGRVYNLEASNTIKNGSGFSGAHSDIAHPEVAHAIWSAILASK</sequence>
<dbReference type="EMBL" id="CP076686">
    <property type="protein sequence ID" value="QWV14917.1"/>
    <property type="molecule type" value="Genomic_DNA"/>
</dbReference>
<dbReference type="RefSeq" id="WP_014576662.1">
    <property type="nucleotide sequence ID" value="NZ_CP076686.1"/>
</dbReference>
<dbReference type="Proteomes" id="UP000683442">
    <property type="component" value="Chromosome"/>
</dbReference>
<dbReference type="InterPro" id="IPR029058">
    <property type="entry name" value="AB_hydrolase_fold"/>
</dbReference>
<gene>
    <name evidence="1" type="ORF">KQ249_10155</name>
</gene>
<accession>A0ABX8IM81</accession>
<evidence type="ECO:0000313" key="2">
    <source>
        <dbReference type="Proteomes" id="UP000683442"/>
    </source>
</evidence>
<dbReference type="SUPFAM" id="SSF53474">
    <property type="entry name" value="alpha/beta-Hydrolases"/>
    <property type="match status" value="1"/>
</dbReference>